<protein>
    <submittedName>
        <fullName evidence="2">Uncharacterized protein</fullName>
    </submittedName>
</protein>
<dbReference type="AlphaFoldDB" id="A0A822XEU2"/>
<gene>
    <name evidence="2" type="ORF">HUJ06_020313</name>
</gene>
<dbReference type="Proteomes" id="UP000607653">
    <property type="component" value="Unassembled WGS sequence"/>
</dbReference>
<evidence type="ECO:0000313" key="3">
    <source>
        <dbReference type="Proteomes" id="UP000607653"/>
    </source>
</evidence>
<reference evidence="2 3" key="1">
    <citation type="journal article" date="2020" name="Mol. Biol. Evol.">
        <title>Distinct Expression and Methylation Patterns for Genes with Different Fates following a Single Whole-Genome Duplication in Flowering Plants.</title>
        <authorList>
            <person name="Shi T."/>
            <person name="Rahmani R.S."/>
            <person name="Gugger P.F."/>
            <person name="Wang M."/>
            <person name="Li H."/>
            <person name="Zhang Y."/>
            <person name="Li Z."/>
            <person name="Wang Q."/>
            <person name="Van de Peer Y."/>
            <person name="Marchal K."/>
            <person name="Chen J."/>
        </authorList>
    </citation>
    <scope>NUCLEOTIDE SEQUENCE [LARGE SCALE GENOMIC DNA]</scope>
    <source>
        <tissue evidence="2">Leaf</tissue>
    </source>
</reference>
<accession>A0A822XEU2</accession>
<comment type="caution">
    <text evidence="2">The sequence shown here is derived from an EMBL/GenBank/DDBJ whole genome shotgun (WGS) entry which is preliminary data.</text>
</comment>
<evidence type="ECO:0000256" key="1">
    <source>
        <dbReference type="SAM" id="MobiDB-lite"/>
    </source>
</evidence>
<evidence type="ECO:0000313" key="2">
    <source>
        <dbReference type="EMBL" id="DAD18850.1"/>
    </source>
</evidence>
<feature type="region of interest" description="Disordered" evidence="1">
    <location>
        <begin position="40"/>
        <end position="61"/>
    </location>
</feature>
<proteinExistence type="predicted"/>
<dbReference type="EMBL" id="DUZY01000001">
    <property type="protein sequence ID" value="DAD18850.1"/>
    <property type="molecule type" value="Genomic_DNA"/>
</dbReference>
<sequence>MSEIAASINEFRTRHLSELTELCEASGSSHGYGFSRIMSKPKSQVTDSSDDDQVVEGTLVI</sequence>
<name>A0A822XEU2_NELNU</name>
<organism evidence="2 3">
    <name type="scientific">Nelumbo nucifera</name>
    <name type="common">Sacred lotus</name>
    <dbReference type="NCBI Taxonomy" id="4432"/>
    <lineage>
        <taxon>Eukaryota</taxon>
        <taxon>Viridiplantae</taxon>
        <taxon>Streptophyta</taxon>
        <taxon>Embryophyta</taxon>
        <taxon>Tracheophyta</taxon>
        <taxon>Spermatophyta</taxon>
        <taxon>Magnoliopsida</taxon>
        <taxon>Proteales</taxon>
        <taxon>Nelumbonaceae</taxon>
        <taxon>Nelumbo</taxon>
    </lineage>
</organism>
<keyword evidence="3" id="KW-1185">Reference proteome</keyword>